<organism evidence="2 3">
    <name type="scientific">Sistotremastrum suecicum HHB10207 ss-3</name>
    <dbReference type="NCBI Taxonomy" id="1314776"/>
    <lineage>
        <taxon>Eukaryota</taxon>
        <taxon>Fungi</taxon>
        <taxon>Dikarya</taxon>
        <taxon>Basidiomycota</taxon>
        <taxon>Agaricomycotina</taxon>
        <taxon>Agaricomycetes</taxon>
        <taxon>Sistotremastrales</taxon>
        <taxon>Sistotremastraceae</taxon>
        <taxon>Sistotremastrum</taxon>
    </lineage>
</organism>
<dbReference type="InterPro" id="IPR046700">
    <property type="entry name" value="DUF6570"/>
</dbReference>
<dbReference type="STRING" id="1314776.A0A165WEI7"/>
<feature type="non-terminal residue" evidence="2">
    <location>
        <position position="1"/>
    </location>
</feature>
<evidence type="ECO:0000259" key="1">
    <source>
        <dbReference type="Pfam" id="PF20209"/>
    </source>
</evidence>
<accession>A0A165WEI7</accession>
<name>A0A165WEI7_9AGAM</name>
<protein>
    <recommendedName>
        <fullName evidence="1">DUF6570 domain-containing protein</fullName>
    </recommendedName>
</protein>
<feature type="domain" description="DUF6570" evidence="1">
    <location>
        <begin position="14"/>
        <end position="150"/>
    </location>
</feature>
<evidence type="ECO:0000313" key="3">
    <source>
        <dbReference type="Proteomes" id="UP000076798"/>
    </source>
</evidence>
<dbReference type="EMBL" id="KV428925">
    <property type="protein sequence ID" value="KZT31057.1"/>
    <property type="molecule type" value="Genomic_DNA"/>
</dbReference>
<dbReference type="Proteomes" id="UP000076798">
    <property type="component" value="Unassembled WGS sequence"/>
</dbReference>
<dbReference type="Pfam" id="PF20209">
    <property type="entry name" value="DUF6570"/>
    <property type="match status" value="1"/>
</dbReference>
<evidence type="ECO:0000313" key="2">
    <source>
        <dbReference type="EMBL" id="KZT31057.1"/>
    </source>
</evidence>
<dbReference type="AlphaFoldDB" id="A0A165WEI7"/>
<proteinExistence type="predicted"/>
<gene>
    <name evidence="2" type="ORF">SISSUDRAFT_959358</name>
</gene>
<feature type="non-terminal residue" evidence="2">
    <location>
        <position position="150"/>
    </location>
</feature>
<sequence length="150" mass="17047">SVLLCRECNLHRNRGTVAPLSLKNGISLDTVPPELQNLTFVEETMIARCRAKSWIIHLKEEDRSSRRPPTQRGFKGNIIVFPQRPEKLLDVLPPSIHDIVTPICVIFVGGSSAPTKEWLKNKATPLVARREKVRAALVWLKNNNPLYRHI</sequence>
<keyword evidence="3" id="KW-1185">Reference proteome</keyword>
<dbReference type="OrthoDB" id="3235800at2759"/>
<reference evidence="2 3" key="1">
    <citation type="journal article" date="2016" name="Mol. Biol. Evol.">
        <title>Comparative Genomics of Early-Diverging Mushroom-Forming Fungi Provides Insights into the Origins of Lignocellulose Decay Capabilities.</title>
        <authorList>
            <person name="Nagy L.G."/>
            <person name="Riley R."/>
            <person name="Tritt A."/>
            <person name="Adam C."/>
            <person name="Daum C."/>
            <person name="Floudas D."/>
            <person name="Sun H."/>
            <person name="Yadav J.S."/>
            <person name="Pangilinan J."/>
            <person name="Larsson K.H."/>
            <person name="Matsuura K."/>
            <person name="Barry K."/>
            <person name="Labutti K."/>
            <person name="Kuo R."/>
            <person name="Ohm R.A."/>
            <person name="Bhattacharya S.S."/>
            <person name="Shirouzu T."/>
            <person name="Yoshinaga Y."/>
            <person name="Martin F.M."/>
            <person name="Grigoriev I.V."/>
            <person name="Hibbett D.S."/>
        </authorList>
    </citation>
    <scope>NUCLEOTIDE SEQUENCE [LARGE SCALE GENOMIC DNA]</scope>
    <source>
        <strain evidence="2 3">HHB10207 ss-3</strain>
    </source>
</reference>